<protein>
    <submittedName>
        <fullName evidence="1">Uncharacterized protein</fullName>
    </submittedName>
</protein>
<dbReference type="EMBL" id="BCNO01000002">
    <property type="protein sequence ID" value="GAQ95391.1"/>
    <property type="molecule type" value="Genomic_DNA"/>
</dbReference>
<reference evidence="2" key="1">
    <citation type="submission" date="2016-01" db="EMBL/GenBank/DDBJ databases">
        <title>Draft genome sequence of Thermodesulfovibrio aggregans strain TGE-P1.</title>
        <authorList>
            <person name="Sekiguchi Y."/>
            <person name="Ohashi A."/>
            <person name="Matsuura N."/>
            <person name="Tourlousse M.D."/>
        </authorList>
    </citation>
    <scope>NUCLEOTIDE SEQUENCE [LARGE SCALE GENOMIC DNA]</scope>
    <source>
        <strain evidence="2">TGE-P1</strain>
    </source>
</reference>
<comment type="caution">
    <text evidence="1">The sequence shown here is derived from an EMBL/GenBank/DDBJ whole genome shotgun (WGS) entry which is preliminary data.</text>
</comment>
<dbReference type="RefSeq" id="WP_059176827.1">
    <property type="nucleotide sequence ID" value="NZ_BCNO01000002.1"/>
</dbReference>
<accession>A0A0U9HXL5</accession>
<proteinExistence type="predicted"/>
<sequence>MDSRRKNGLSLEGIKGSKSVAELCYELKYMEAVKALDNIHITKNVTIGVKQSVAYYENP</sequence>
<keyword evidence="2" id="KW-1185">Reference proteome</keyword>
<name>A0A0U9HXL5_9BACT</name>
<dbReference type="AlphaFoldDB" id="A0A0U9HXL5"/>
<gene>
    <name evidence="1" type="ORF">TAGGR_2281</name>
</gene>
<dbReference type="Proteomes" id="UP000054976">
    <property type="component" value="Unassembled WGS sequence"/>
</dbReference>
<organism evidence="1 2">
    <name type="scientific">Thermodesulfovibrio aggregans</name>
    <dbReference type="NCBI Taxonomy" id="86166"/>
    <lineage>
        <taxon>Bacteria</taxon>
        <taxon>Pseudomonadati</taxon>
        <taxon>Nitrospirota</taxon>
        <taxon>Thermodesulfovibrionia</taxon>
        <taxon>Thermodesulfovibrionales</taxon>
        <taxon>Thermodesulfovibrionaceae</taxon>
        <taxon>Thermodesulfovibrio</taxon>
    </lineage>
</organism>
<evidence type="ECO:0000313" key="2">
    <source>
        <dbReference type="Proteomes" id="UP000054976"/>
    </source>
</evidence>
<evidence type="ECO:0000313" key="1">
    <source>
        <dbReference type="EMBL" id="GAQ95391.1"/>
    </source>
</evidence>